<feature type="transmembrane region" description="Helical" evidence="8">
    <location>
        <begin position="187"/>
        <end position="209"/>
    </location>
</feature>
<feature type="transmembrane region" description="Helical" evidence="8">
    <location>
        <begin position="72"/>
        <end position="91"/>
    </location>
</feature>
<dbReference type="Pfam" id="PF01925">
    <property type="entry name" value="TauE"/>
    <property type="match status" value="1"/>
</dbReference>
<dbReference type="GO" id="GO:0005886">
    <property type="term" value="C:plasma membrane"/>
    <property type="evidence" value="ECO:0007669"/>
    <property type="project" value="UniProtKB-SubCell"/>
</dbReference>
<evidence type="ECO:0000256" key="5">
    <source>
        <dbReference type="ARBA" id="ARBA00022692"/>
    </source>
</evidence>
<keyword evidence="3" id="KW-0813">Transport</keyword>
<evidence type="ECO:0000256" key="4">
    <source>
        <dbReference type="ARBA" id="ARBA00022475"/>
    </source>
</evidence>
<proteinExistence type="inferred from homology"/>
<evidence type="ECO:0000313" key="10">
    <source>
        <dbReference type="Proteomes" id="UP000184501"/>
    </source>
</evidence>
<accession>A0A1M5LSH3</accession>
<feature type="transmembrane region" description="Helical" evidence="8">
    <location>
        <begin position="221"/>
        <end position="239"/>
    </location>
</feature>
<organism evidence="9 10">
    <name type="scientific">Streptoalloteichus hindustanus</name>
    <dbReference type="NCBI Taxonomy" id="2017"/>
    <lineage>
        <taxon>Bacteria</taxon>
        <taxon>Bacillati</taxon>
        <taxon>Actinomycetota</taxon>
        <taxon>Actinomycetes</taxon>
        <taxon>Pseudonocardiales</taxon>
        <taxon>Pseudonocardiaceae</taxon>
        <taxon>Streptoalloteichus</taxon>
    </lineage>
</organism>
<evidence type="ECO:0000256" key="3">
    <source>
        <dbReference type="ARBA" id="ARBA00022448"/>
    </source>
</evidence>
<sequence>MLSPSALAVAGAVALVGAVVQGVAGFGLNLLCAPLLVLVDPALVPVPVLLVATVQSGLGVAREHAMTDWRGVGWAVLGRGGGNVLGMLVVASLPLREFSLVVAGSVLVCVGLSVVSWRPTPTRNGLLLAGAASGAFGTTSAIGGPPMALIYQGERGPRVRATLSAYFLLGSITSLVTLGVAGRVEVAHLWAALSLLPFVVLGFVLSGPLRRFLDAGRVRPTVLVTSAVAAVLLAGRSLLG</sequence>
<dbReference type="RefSeq" id="WP_073488826.1">
    <property type="nucleotide sequence ID" value="NZ_FQVN01000012.1"/>
</dbReference>
<evidence type="ECO:0000256" key="8">
    <source>
        <dbReference type="RuleBase" id="RU363041"/>
    </source>
</evidence>
<dbReference type="AlphaFoldDB" id="A0A1M5LSH3"/>
<feature type="transmembrane region" description="Helical" evidence="8">
    <location>
        <begin position="129"/>
        <end position="151"/>
    </location>
</feature>
<gene>
    <name evidence="9" type="ORF">SAMN05444320_11230</name>
</gene>
<name>A0A1M5LSH3_STRHI</name>
<dbReference type="OrthoDB" id="5472127at2"/>
<reference evidence="9 10" key="1">
    <citation type="submission" date="2016-11" db="EMBL/GenBank/DDBJ databases">
        <authorList>
            <person name="Jaros S."/>
            <person name="Januszkiewicz K."/>
            <person name="Wedrychowicz H."/>
        </authorList>
    </citation>
    <scope>NUCLEOTIDE SEQUENCE [LARGE SCALE GENOMIC DNA]</scope>
    <source>
        <strain evidence="9 10">DSM 44523</strain>
    </source>
</reference>
<evidence type="ECO:0000256" key="6">
    <source>
        <dbReference type="ARBA" id="ARBA00022989"/>
    </source>
</evidence>
<dbReference type="PANTHER" id="PTHR30269">
    <property type="entry name" value="TRANSMEMBRANE PROTEIN YFCA"/>
    <property type="match status" value="1"/>
</dbReference>
<evidence type="ECO:0000256" key="2">
    <source>
        <dbReference type="ARBA" id="ARBA00009142"/>
    </source>
</evidence>
<evidence type="ECO:0000313" key="9">
    <source>
        <dbReference type="EMBL" id="SHG67569.1"/>
    </source>
</evidence>
<dbReference type="InterPro" id="IPR052017">
    <property type="entry name" value="TSUP"/>
</dbReference>
<keyword evidence="6 8" id="KW-1133">Transmembrane helix</keyword>
<dbReference type="STRING" id="2017.SAMN05444320_11230"/>
<feature type="transmembrane region" description="Helical" evidence="8">
    <location>
        <begin position="98"/>
        <end position="117"/>
    </location>
</feature>
<evidence type="ECO:0000256" key="1">
    <source>
        <dbReference type="ARBA" id="ARBA00004651"/>
    </source>
</evidence>
<keyword evidence="5 8" id="KW-0812">Transmembrane</keyword>
<keyword evidence="7 8" id="KW-0472">Membrane</keyword>
<comment type="subcellular location">
    <subcellularLocation>
        <location evidence="1 8">Cell membrane</location>
        <topology evidence="1 8">Multi-pass membrane protein</topology>
    </subcellularLocation>
</comment>
<dbReference type="Proteomes" id="UP000184501">
    <property type="component" value="Unassembled WGS sequence"/>
</dbReference>
<feature type="transmembrane region" description="Helical" evidence="8">
    <location>
        <begin position="163"/>
        <end position="181"/>
    </location>
</feature>
<protein>
    <recommendedName>
        <fullName evidence="8">Probable membrane transporter protein</fullName>
    </recommendedName>
</protein>
<comment type="similarity">
    <text evidence="2 8">Belongs to the 4-toluene sulfonate uptake permease (TSUP) (TC 2.A.102) family.</text>
</comment>
<evidence type="ECO:0000256" key="7">
    <source>
        <dbReference type="ARBA" id="ARBA00023136"/>
    </source>
</evidence>
<dbReference type="PANTHER" id="PTHR30269:SF37">
    <property type="entry name" value="MEMBRANE TRANSPORTER PROTEIN"/>
    <property type="match status" value="1"/>
</dbReference>
<dbReference type="InterPro" id="IPR002781">
    <property type="entry name" value="TM_pro_TauE-like"/>
</dbReference>
<keyword evidence="10" id="KW-1185">Reference proteome</keyword>
<keyword evidence="4 8" id="KW-1003">Cell membrane</keyword>
<dbReference type="EMBL" id="FQVN01000012">
    <property type="protein sequence ID" value="SHG67569.1"/>
    <property type="molecule type" value="Genomic_DNA"/>
</dbReference>